<sequence>AHSGPSRRRRRPLHRGGARVRAPRARGLHRPVVPAVPRDGARARRARGRARRPADRAGRRGPRAGGGRALRGPLHADLRPLPRRAARPAPGGRALGAPATPGARRSPL</sequence>
<name>A0A6J4RU13_9ACTN</name>
<proteinExistence type="predicted"/>
<accession>A0A6J4RU13</accession>
<feature type="non-terminal residue" evidence="2">
    <location>
        <position position="1"/>
    </location>
</feature>
<protein>
    <submittedName>
        <fullName evidence="2">Thioredoxin</fullName>
    </submittedName>
</protein>
<feature type="compositionally biased region" description="Low complexity" evidence="1">
    <location>
        <begin position="87"/>
        <end position="108"/>
    </location>
</feature>
<reference evidence="2" key="1">
    <citation type="submission" date="2020-02" db="EMBL/GenBank/DDBJ databases">
        <authorList>
            <person name="Meier V. D."/>
        </authorList>
    </citation>
    <scope>NUCLEOTIDE SEQUENCE</scope>
    <source>
        <strain evidence="2">AVDCRST_MAG13</strain>
    </source>
</reference>
<dbReference type="AlphaFoldDB" id="A0A6J4RU13"/>
<gene>
    <name evidence="2" type="ORF">AVDCRST_MAG13-935</name>
</gene>
<feature type="non-terminal residue" evidence="2">
    <location>
        <position position="108"/>
    </location>
</feature>
<evidence type="ECO:0000313" key="2">
    <source>
        <dbReference type="EMBL" id="CAA9477339.1"/>
    </source>
</evidence>
<dbReference type="EMBL" id="CADCVO010000143">
    <property type="protein sequence ID" value="CAA9477339.1"/>
    <property type="molecule type" value="Genomic_DNA"/>
</dbReference>
<feature type="compositionally biased region" description="Basic residues" evidence="1">
    <location>
        <begin position="1"/>
        <end position="29"/>
    </location>
</feature>
<organism evidence="2">
    <name type="scientific">uncultured Solirubrobacteraceae bacterium</name>
    <dbReference type="NCBI Taxonomy" id="1162706"/>
    <lineage>
        <taxon>Bacteria</taxon>
        <taxon>Bacillati</taxon>
        <taxon>Actinomycetota</taxon>
        <taxon>Thermoleophilia</taxon>
        <taxon>Solirubrobacterales</taxon>
        <taxon>Solirubrobacteraceae</taxon>
        <taxon>environmental samples</taxon>
    </lineage>
</organism>
<feature type="region of interest" description="Disordered" evidence="1">
    <location>
        <begin position="1"/>
        <end position="108"/>
    </location>
</feature>
<evidence type="ECO:0000256" key="1">
    <source>
        <dbReference type="SAM" id="MobiDB-lite"/>
    </source>
</evidence>